<comment type="caution">
    <text evidence="2">The sequence shown here is derived from an EMBL/GenBank/DDBJ whole genome shotgun (WGS) entry which is preliminary data.</text>
</comment>
<evidence type="ECO:0000313" key="2">
    <source>
        <dbReference type="EMBL" id="MDR6301678.1"/>
    </source>
</evidence>
<dbReference type="InterPro" id="IPR036188">
    <property type="entry name" value="FAD/NAD-bd_sf"/>
</dbReference>
<gene>
    <name evidence="2" type="ORF">GGR31_002348</name>
</gene>
<protein>
    <recommendedName>
        <fullName evidence="1">FAD-binding domain-containing protein</fullName>
    </recommendedName>
</protein>
<reference evidence="2 3" key="1">
    <citation type="submission" date="2023-07" db="EMBL/GenBank/DDBJ databases">
        <title>Genomic Encyclopedia of Type Strains, Phase IV (KMG-IV): sequencing the most valuable type-strain genomes for metagenomic binning, comparative biology and taxonomic classification.</title>
        <authorList>
            <person name="Goeker M."/>
        </authorList>
    </citation>
    <scope>NUCLEOTIDE SEQUENCE [LARGE SCALE GENOMIC DNA]</scope>
    <source>
        <strain evidence="2 3">DSM 102814</strain>
    </source>
</reference>
<dbReference type="RefSeq" id="WP_309729306.1">
    <property type="nucleotide sequence ID" value="NZ_JAVDQA010000007.1"/>
</dbReference>
<sequence>MIKECVDVLIIGAGPSGTVAASFLRKKGFSVKIIEKEKFPRYTIGESLIPRCMDNFEEAGLLECLKKQHYQVKRGARFIRNGVEGNFDFSEKFGEGWDWTWQVPRDHFDNVLAEECLKKGVSIEFETNVEHVDFLASEKVMVTTSKNSTIEKYQVRFIIDASGPGRVLAKQLNLEAEPKTAIHSSIFTQVNDINRPQGKEGELITFDIIEKEVWFWYIPFSNGNTSIGFVGKKEWFQKFSINPSEALTQMLPETKKYYHQFKNLDFNFKPIKINNIAKNVTKFYGDNFVLTGNSAEFLDPVFSSGVSFATESGLLAAKLCAKQLNGEKVDWQKEYVDYMQKGVEVFSTYVKEWYTGNLQKLILHQNPTQEIKRQICAVLAGYVWNKNNPFVRNHQKMIPLVVKIIEAENSIEAK</sequence>
<evidence type="ECO:0000313" key="3">
    <source>
        <dbReference type="Proteomes" id="UP001257659"/>
    </source>
</evidence>
<dbReference type="PANTHER" id="PTHR43747">
    <property type="entry name" value="FAD-BINDING PROTEIN"/>
    <property type="match status" value="1"/>
</dbReference>
<dbReference type="PANTHER" id="PTHR43747:SF1">
    <property type="entry name" value="SLR1998 PROTEIN"/>
    <property type="match status" value="1"/>
</dbReference>
<dbReference type="SUPFAM" id="SSF51905">
    <property type="entry name" value="FAD/NAD(P)-binding domain"/>
    <property type="match status" value="1"/>
</dbReference>
<name>A0ABU1KAR2_9FLAO</name>
<dbReference type="InterPro" id="IPR050816">
    <property type="entry name" value="Flavin-dep_Halogenase_NPB"/>
</dbReference>
<organism evidence="2 3">
    <name type="scientific">Mesonia maritima</name>
    <dbReference type="NCBI Taxonomy" id="1793873"/>
    <lineage>
        <taxon>Bacteria</taxon>
        <taxon>Pseudomonadati</taxon>
        <taxon>Bacteroidota</taxon>
        <taxon>Flavobacteriia</taxon>
        <taxon>Flavobacteriales</taxon>
        <taxon>Flavobacteriaceae</taxon>
        <taxon>Mesonia</taxon>
    </lineage>
</organism>
<dbReference type="InterPro" id="IPR002938">
    <property type="entry name" value="FAD-bd"/>
</dbReference>
<feature type="domain" description="FAD-binding" evidence="1">
    <location>
        <begin position="6"/>
        <end position="329"/>
    </location>
</feature>
<proteinExistence type="predicted"/>
<dbReference type="Gene3D" id="3.50.50.60">
    <property type="entry name" value="FAD/NAD(P)-binding domain"/>
    <property type="match status" value="1"/>
</dbReference>
<accession>A0ABU1KAR2</accession>
<dbReference type="Pfam" id="PF01494">
    <property type="entry name" value="FAD_binding_3"/>
    <property type="match status" value="1"/>
</dbReference>
<dbReference type="EMBL" id="JAVDQA010000007">
    <property type="protein sequence ID" value="MDR6301678.1"/>
    <property type="molecule type" value="Genomic_DNA"/>
</dbReference>
<dbReference type="Proteomes" id="UP001257659">
    <property type="component" value="Unassembled WGS sequence"/>
</dbReference>
<evidence type="ECO:0000259" key="1">
    <source>
        <dbReference type="Pfam" id="PF01494"/>
    </source>
</evidence>
<keyword evidence="3" id="KW-1185">Reference proteome</keyword>